<name>A0ABS7S3V4_9MICO</name>
<feature type="domain" description="Beta-lactamase-related" evidence="1">
    <location>
        <begin position="38"/>
        <end position="283"/>
    </location>
</feature>
<dbReference type="PANTHER" id="PTHR43283:SF7">
    <property type="entry name" value="BETA-LACTAMASE-RELATED DOMAIN-CONTAINING PROTEIN"/>
    <property type="match status" value="1"/>
</dbReference>
<dbReference type="RefSeq" id="WP_223402511.1">
    <property type="nucleotide sequence ID" value="NZ_JAGSHT010000002.1"/>
</dbReference>
<evidence type="ECO:0000313" key="3">
    <source>
        <dbReference type="Proteomes" id="UP000826651"/>
    </source>
</evidence>
<sequence>MTADANLLTGFRLRNAEQHLGAYGIHVHREGHEPVEHRFRADDRVNIYSGSKTFTALAIGIARGEGLLELDDAVAGYFGGVPTAAGNESITVRDLLQMSSGNPFNWFELPDDSPTDVAATWLATEPVRAPGELFEYSNASTYMLGRIIHAVSGQDLCEYLVPRLFDPLHIATPQWFRCPLGFPQAAKGLHLTTSELARLGRLLLQGGEWAGTALVPADYVDAMHTDVVDTSHHGDDPEATAGYGYQVWKSTVDGVWRVDGRYGQFSIVFPAQRAVVTITAHNEKVPLDLLRAVWDEVLPRLG</sequence>
<dbReference type="InterPro" id="IPR012338">
    <property type="entry name" value="Beta-lactam/transpept-like"/>
</dbReference>
<dbReference type="Gene3D" id="3.40.710.10">
    <property type="entry name" value="DD-peptidase/beta-lactamase superfamily"/>
    <property type="match status" value="1"/>
</dbReference>
<dbReference type="Pfam" id="PF00144">
    <property type="entry name" value="Beta-lactamase"/>
    <property type="match status" value="1"/>
</dbReference>
<comment type="caution">
    <text evidence="2">The sequence shown here is derived from an EMBL/GenBank/DDBJ whole genome shotgun (WGS) entry which is preliminary data.</text>
</comment>
<organism evidence="2 3">
    <name type="scientific">Occultella gossypii</name>
    <dbReference type="NCBI Taxonomy" id="2800820"/>
    <lineage>
        <taxon>Bacteria</taxon>
        <taxon>Bacillati</taxon>
        <taxon>Actinomycetota</taxon>
        <taxon>Actinomycetes</taxon>
        <taxon>Micrococcales</taxon>
        <taxon>Ruaniaceae</taxon>
        <taxon>Occultella</taxon>
    </lineage>
</organism>
<keyword evidence="2" id="KW-0378">Hydrolase</keyword>
<dbReference type="PANTHER" id="PTHR43283">
    <property type="entry name" value="BETA-LACTAMASE-RELATED"/>
    <property type="match status" value="1"/>
</dbReference>
<dbReference type="Proteomes" id="UP000826651">
    <property type="component" value="Unassembled WGS sequence"/>
</dbReference>
<gene>
    <name evidence="2" type="ORF">KCQ71_02555</name>
</gene>
<proteinExistence type="predicted"/>
<accession>A0ABS7S3V4</accession>
<dbReference type="GO" id="GO:0016787">
    <property type="term" value="F:hydrolase activity"/>
    <property type="evidence" value="ECO:0007669"/>
    <property type="project" value="UniProtKB-KW"/>
</dbReference>
<evidence type="ECO:0000259" key="1">
    <source>
        <dbReference type="Pfam" id="PF00144"/>
    </source>
</evidence>
<protein>
    <submittedName>
        <fullName evidence="2">Serine hydrolase</fullName>
    </submittedName>
</protein>
<evidence type="ECO:0000313" key="2">
    <source>
        <dbReference type="EMBL" id="MBZ2195021.1"/>
    </source>
</evidence>
<dbReference type="EMBL" id="JAGSHT010000002">
    <property type="protein sequence ID" value="MBZ2195021.1"/>
    <property type="molecule type" value="Genomic_DNA"/>
</dbReference>
<dbReference type="InterPro" id="IPR050789">
    <property type="entry name" value="Diverse_Enzym_Activities"/>
</dbReference>
<dbReference type="InterPro" id="IPR001466">
    <property type="entry name" value="Beta-lactam-related"/>
</dbReference>
<reference evidence="2 3" key="1">
    <citation type="submission" date="2021-04" db="EMBL/GenBank/DDBJ databases">
        <title>Ruania sp. nov., isolated from sandy soil of mangrove forest.</title>
        <authorList>
            <person name="Ge X."/>
            <person name="Huang R."/>
            <person name="Liu W."/>
        </authorList>
    </citation>
    <scope>NUCLEOTIDE SEQUENCE [LARGE SCALE GENOMIC DNA]</scope>
    <source>
        <strain evidence="2 3">N2-46</strain>
    </source>
</reference>
<dbReference type="SUPFAM" id="SSF56601">
    <property type="entry name" value="beta-lactamase/transpeptidase-like"/>
    <property type="match status" value="1"/>
</dbReference>
<keyword evidence="3" id="KW-1185">Reference proteome</keyword>